<organism evidence="1 2">
    <name type="scientific">Lujinxingia litoralis</name>
    <dbReference type="NCBI Taxonomy" id="2211119"/>
    <lineage>
        <taxon>Bacteria</taxon>
        <taxon>Deltaproteobacteria</taxon>
        <taxon>Bradymonadales</taxon>
        <taxon>Lujinxingiaceae</taxon>
        <taxon>Lujinxingia</taxon>
    </lineage>
</organism>
<dbReference type="EMBL" id="QHKO01000012">
    <property type="protein sequence ID" value="RAL20256.1"/>
    <property type="molecule type" value="Genomic_DNA"/>
</dbReference>
<dbReference type="OrthoDB" id="9804614at2"/>
<comment type="caution">
    <text evidence="1">The sequence shown here is derived from an EMBL/GenBank/DDBJ whole genome shotgun (WGS) entry which is preliminary data.</text>
</comment>
<evidence type="ECO:0000313" key="2">
    <source>
        <dbReference type="Proteomes" id="UP000249169"/>
    </source>
</evidence>
<accession>A0A328C107</accession>
<dbReference type="InterPro" id="IPR038056">
    <property type="entry name" value="YjbR-like_sf"/>
</dbReference>
<dbReference type="InterPro" id="IPR058532">
    <property type="entry name" value="YjbR/MT2646/Rv2570-like"/>
</dbReference>
<evidence type="ECO:0000313" key="1">
    <source>
        <dbReference type="EMBL" id="RAL20256.1"/>
    </source>
</evidence>
<dbReference type="PANTHER" id="PTHR35145:SF1">
    <property type="entry name" value="CYTOPLASMIC PROTEIN"/>
    <property type="match status" value="1"/>
</dbReference>
<proteinExistence type="predicted"/>
<sequence>MDTFDVRDMALALPEVSEDFPFDATTLAMRVMGKIFLLMDLEKVPASVNLKCEPERALELRARFEAVTPGYHMNKRHWNTIMLAGDVRPELMRELVEHSYDRVVAGLKKAEREHIARLRQAQG</sequence>
<dbReference type="SUPFAM" id="SSF142906">
    <property type="entry name" value="YjbR-like"/>
    <property type="match status" value="1"/>
</dbReference>
<dbReference type="Gene3D" id="3.90.1150.30">
    <property type="match status" value="1"/>
</dbReference>
<dbReference type="RefSeq" id="WP_111731274.1">
    <property type="nucleotide sequence ID" value="NZ_QHKO01000012.1"/>
</dbReference>
<dbReference type="PANTHER" id="PTHR35145">
    <property type="entry name" value="CYTOPLASMIC PROTEIN-RELATED"/>
    <property type="match status" value="1"/>
</dbReference>
<reference evidence="1 2" key="1">
    <citation type="submission" date="2018-05" db="EMBL/GenBank/DDBJ databases">
        <title>Lujinxingia marina gen. nov. sp. nov., a new facultative anaerobic member of the class Deltaproteobacteria, and proposal of Lujinxingaceae fam. nov.</title>
        <authorList>
            <person name="Li C.-M."/>
        </authorList>
    </citation>
    <scope>NUCLEOTIDE SEQUENCE [LARGE SCALE GENOMIC DNA]</scope>
    <source>
        <strain evidence="1 2">B210</strain>
    </source>
</reference>
<protein>
    <submittedName>
        <fullName evidence="1">MmcQ-like protein</fullName>
    </submittedName>
</protein>
<dbReference type="InterPro" id="IPR007351">
    <property type="entry name" value="YjbR"/>
</dbReference>
<dbReference type="Proteomes" id="UP000249169">
    <property type="component" value="Unassembled WGS sequence"/>
</dbReference>
<gene>
    <name evidence="1" type="ORF">DL240_17915</name>
</gene>
<dbReference type="Pfam" id="PF04237">
    <property type="entry name" value="YjbR"/>
    <property type="match status" value="1"/>
</dbReference>
<name>A0A328C107_9DELT</name>
<keyword evidence="2" id="KW-1185">Reference proteome</keyword>
<dbReference type="AlphaFoldDB" id="A0A328C107"/>